<dbReference type="GO" id="GO:0046417">
    <property type="term" value="P:chorismate metabolic process"/>
    <property type="evidence" value="ECO:0007669"/>
    <property type="project" value="InterPro"/>
</dbReference>
<evidence type="ECO:0000256" key="3">
    <source>
        <dbReference type="ARBA" id="ARBA00022729"/>
    </source>
</evidence>
<dbReference type="SUPFAM" id="SSF48600">
    <property type="entry name" value="Chorismate mutase II"/>
    <property type="match status" value="1"/>
</dbReference>
<evidence type="ECO:0000256" key="5">
    <source>
        <dbReference type="PIRNR" id="PIRNR026640"/>
    </source>
</evidence>
<keyword evidence="9" id="KW-1185">Reference proteome</keyword>
<keyword evidence="4 5" id="KW-0413">Isomerase</keyword>
<evidence type="ECO:0000256" key="2">
    <source>
        <dbReference type="ARBA" id="ARBA00012404"/>
    </source>
</evidence>
<dbReference type="Gene3D" id="1.20.59.10">
    <property type="entry name" value="Chorismate mutase"/>
    <property type="match status" value="1"/>
</dbReference>
<dbReference type="Pfam" id="PF01817">
    <property type="entry name" value="CM_2"/>
    <property type="match status" value="1"/>
</dbReference>
<evidence type="ECO:0000256" key="4">
    <source>
        <dbReference type="ARBA" id="ARBA00023235"/>
    </source>
</evidence>
<dbReference type="InterPro" id="IPR036979">
    <property type="entry name" value="CM_dom_sf"/>
</dbReference>
<dbReference type="GO" id="GO:0004106">
    <property type="term" value="F:chorismate mutase activity"/>
    <property type="evidence" value="ECO:0007669"/>
    <property type="project" value="UniProtKB-EC"/>
</dbReference>
<evidence type="ECO:0000313" key="8">
    <source>
        <dbReference type="EMBL" id="BBZ26064.1"/>
    </source>
</evidence>
<feature type="domain" description="Chorismate mutase" evidence="7">
    <location>
        <begin position="11"/>
        <end position="106"/>
    </location>
</feature>
<dbReference type="KEGG" id="mmag:MMAD_03590"/>
<gene>
    <name evidence="8" type="ORF">MMAD_03590</name>
</gene>
<proteinExistence type="predicted"/>
<dbReference type="UniPathway" id="UPA00120">
    <property type="reaction ID" value="UER00203"/>
</dbReference>
<comment type="function">
    <text evidence="5">Catalyzes the Claisen rearrangement of chorismate to prephenate.</text>
</comment>
<dbReference type="InterPro" id="IPR036263">
    <property type="entry name" value="Chorismate_II_sf"/>
</dbReference>
<dbReference type="PANTHER" id="PTHR38041:SF2">
    <property type="entry name" value="SECRETED CHORISMATE MUTASE"/>
    <property type="match status" value="1"/>
</dbReference>
<dbReference type="RefSeq" id="WP_163731676.1">
    <property type="nucleotide sequence ID" value="NZ_AP022610.1"/>
</dbReference>
<organism evidence="8 9">
    <name type="scientific">Mycolicibacterium madagascariense</name>
    <dbReference type="NCBI Taxonomy" id="212765"/>
    <lineage>
        <taxon>Bacteria</taxon>
        <taxon>Bacillati</taxon>
        <taxon>Actinomycetota</taxon>
        <taxon>Actinomycetes</taxon>
        <taxon>Mycobacteriales</taxon>
        <taxon>Mycobacteriaceae</taxon>
        <taxon>Mycolicibacterium</taxon>
    </lineage>
</organism>
<comment type="pathway">
    <text evidence="1 5">Metabolic intermediate biosynthesis; prephenate biosynthesis; prephenate from chorismate: step 1/1.</text>
</comment>
<keyword evidence="3 6" id="KW-0732">Signal</keyword>
<dbReference type="NCBIfam" id="NF006741">
    <property type="entry name" value="PRK09269.1"/>
    <property type="match status" value="1"/>
</dbReference>
<dbReference type="Proteomes" id="UP000466517">
    <property type="component" value="Chromosome"/>
</dbReference>
<evidence type="ECO:0000256" key="1">
    <source>
        <dbReference type="ARBA" id="ARBA00004817"/>
    </source>
</evidence>
<dbReference type="SMART" id="SM00830">
    <property type="entry name" value="CM_2"/>
    <property type="match status" value="1"/>
</dbReference>
<dbReference type="PIRSF" id="PIRSF026640">
    <property type="entry name" value="Peripl_chor_mut"/>
    <property type="match status" value="1"/>
</dbReference>
<evidence type="ECO:0000256" key="6">
    <source>
        <dbReference type="SAM" id="SignalP"/>
    </source>
</evidence>
<dbReference type="InterPro" id="IPR051331">
    <property type="entry name" value="Chorismate_mutase-related"/>
</dbReference>
<dbReference type="NCBIfam" id="TIGR01806">
    <property type="entry name" value="CM_mono2"/>
    <property type="match status" value="1"/>
</dbReference>
<dbReference type="InterPro" id="IPR002701">
    <property type="entry name" value="CM_II_prokaryot"/>
</dbReference>
<evidence type="ECO:0000313" key="9">
    <source>
        <dbReference type="Proteomes" id="UP000466517"/>
    </source>
</evidence>
<name>A0A7I7X918_9MYCO</name>
<sequence>MRTAAVVGATVGAMLAIAAVAPAARADDPSPLYALVDAAAHRLQTAQDVAASKWITGGPIQDPPRERQVLDAVSAEARDRGVDQDVVRRAFRDQIDATVAVEYGLFSDWKLDPAGAPTTAPDLAASRTTIDTLNRTIVNEIASQWGSLHSPACDGELAVARDAVVAERRLDDRYGRALAFATRSYCG</sequence>
<reference evidence="8 9" key="1">
    <citation type="journal article" date="2019" name="Emerg. Microbes Infect.">
        <title>Comprehensive subspecies identification of 175 nontuberculous mycobacteria species based on 7547 genomic profiles.</title>
        <authorList>
            <person name="Matsumoto Y."/>
            <person name="Kinjo T."/>
            <person name="Motooka D."/>
            <person name="Nabeya D."/>
            <person name="Jung N."/>
            <person name="Uechi K."/>
            <person name="Horii T."/>
            <person name="Iida T."/>
            <person name="Fujita J."/>
            <person name="Nakamura S."/>
        </authorList>
    </citation>
    <scope>NUCLEOTIDE SEQUENCE [LARGE SCALE GENOMIC DNA]</scope>
    <source>
        <strain evidence="8 9">JCM 13574</strain>
    </source>
</reference>
<protein>
    <recommendedName>
        <fullName evidence="2 5">Chorismate mutase</fullName>
        <ecNumber evidence="2 5">5.4.99.5</ecNumber>
    </recommendedName>
</protein>
<comment type="catalytic activity">
    <reaction evidence="5">
        <text>chorismate = prephenate</text>
        <dbReference type="Rhea" id="RHEA:13897"/>
        <dbReference type="ChEBI" id="CHEBI:29748"/>
        <dbReference type="ChEBI" id="CHEBI:29934"/>
        <dbReference type="EC" id="5.4.99.5"/>
    </reaction>
</comment>
<dbReference type="AlphaFoldDB" id="A0A7I7X918"/>
<dbReference type="GO" id="GO:0009697">
    <property type="term" value="P:salicylic acid biosynthetic process"/>
    <property type="evidence" value="ECO:0007669"/>
    <property type="project" value="TreeGrafter"/>
</dbReference>
<dbReference type="InterPro" id="IPR008240">
    <property type="entry name" value="Chorismate_mutase_periplasmic"/>
</dbReference>
<dbReference type="EMBL" id="AP022610">
    <property type="protein sequence ID" value="BBZ26064.1"/>
    <property type="molecule type" value="Genomic_DNA"/>
</dbReference>
<evidence type="ECO:0000259" key="7">
    <source>
        <dbReference type="PROSITE" id="PS51168"/>
    </source>
</evidence>
<feature type="signal peptide" evidence="6">
    <location>
        <begin position="1"/>
        <end position="26"/>
    </location>
</feature>
<dbReference type="PANTHER" id="PTHR38041">
    <property type="entry name" value="CHORISMATE MUTASE"/>
    <property type="match status" value="1"/>
</dbReference>
<feature type="chain" id="PRO_5029698830" description="Chorismate mutase" evidence="6">
    <location>
        <begin position="27"/>
        <end position="187"/>
    </location>
</feature>
<accession>A0A7I7X918</accession>
<dbReference type="PROSITE" id="PS51168">
    <property type="entry name" value="CHORISMATE_MUT_2"/>
    <property type="match status" value="1"/>
</dbReference>
<dbReference type="EC" id="5.4.99.5" evidence="2 5"/>